<protein>
    <submittedName>
        <fullName evidence="2">Uncharacterized protein</fullName>
    </submittedName>
</protein>
<dbReference type="RefSeq" id="WP_226728193.1">
    <property type="nucleotide sequence ID" value="NZ_JAJAUY010000063.1"/>
</dbReference>
<evidence type="ECO:0000256" key="1">
    <source>
        <dbReference type="SAM" id="MobiDB-lite"/>
    </source>
</evidence>
<dbReference type="EMBL" id="JAJAUY010000063">
    <property type="protein sequence ID" value="MCB5181109.1"/>
    <property type="molecule type" value="Genomic_DNA"/>
</dbReference>
<evidence type="ECO:0000313" key="3">
    <source>
        <dbReference type="Proteomes" id="UP001199054"/>
    </source>
</evidence>
<feature type="region of interest" description="Disordered" evidence="1">
    <location>
        <begin position="90"/>
        <end position="129"/>
    </location>
</feature>
<keyword evidence="3" id="KW-1185">Reference proteome</keyword>
<reference evidence="2 3" key="1">
    <citation type="submission" date="2021-10" db="EMBL/GenBank/DDBJ databases">
        <title>Streptomyces sp. strain SMC 277, a novel streptomycete isolated from soil.</title>
        <authorList>
            <person name="Chanama M."/>
        </authorList>
    </citation>
    <scope>NUCLEOTIDE SEQUENCE [LARGE SCALE GENOMIC DNA]</scope>
    <source>
        <strain evidence="2 3">SMC 277</strain>
    </source>
</reference>
<name>A0ABS8B928_9ACTN</name>
<sequence>MALPLTAGETVLPRPVQLLPKPALTAATQKLADKLVERFKMREPAALALAQAAVDPSAARQAAEAPERLPVPGGLILAIRTEVWARRIVPDPQNPRTGPSRRHSVSDMIGKGESTRFRPLAESTAAPDGRPELLQKLANQEHLAWAAQQAKEYVLDHNDWRDSIRNQGVMTEVWLAATTFQHQDDTSDVTVPVTAEGSSRVTSVHDLLGIRSADVPYVQDVAKLRSHIRKLNEAVSEAEDPEQIDPELAVMLRCEKLPALLLVGFEPNNGTTADFGVAVKSLVALRHVDYPKPWGEAAENEALADAVVDEIERQRLITKARADWLRGALTPEQARAAGFSADPTTRAAAIVRLFSERDQAVHSAVRVAITSQSTRKNITTKLLLDVASSLVMRSVTEEDGRKRERMRKYLKSAFSGELAKDWQATFRTADELAAAALGEVQEGEPGPATRELAARCAYPLVINGQIAADRGTSDNDQPDRRHPGEVIDRMRGSAHGVHQLAQTLHDFSGGRRARKVDESGQIVRNPNGRDVLVSDSDLRRTFPPAGVGPSLTPAPQNPAELLGNALHGLAVAVQELEAAVKAVEGVKSDDGTRVIDSLGADKGDCEAWRNVLQDVLFKLPLWQQLSIRRHGPHPDESNDSDDDFGDDAFEEDFADD</sequence>
<feature type="compositionally biased region" description="Acidic residues" evidence="1">
    <location>
        <begin position="637"/>
        <end position="656"/>
    </location>
</feature>
<comment type="caution">
    <text evidence="2">The sequence shown here is derived from an EMBL/GenBank/DDBJ whole genome shotgun (WGS) entry which is preliminary data.</text>
</comment>
<feature type="region of interest" description="Disordered" evidence="1">
    <location>
        <begin position="629"/>
        <end position="656"/>
    </location>
</feature>
<organism evidence="2 3">
    <name type="scientific">Streptomyces antimicrobicus</name>
    <dbReference type="NCBI Taxonomy" id="2883108"/>
    <lineage>
        <taxon>Bacteria</taxon>
        <taxon>Bacillati</taxon>
        <taxon>Actinomycetota</taxon>
        <taxon>Actinomycetes</taxon>
        <taxon>Kitasatosporales</taxon>
        <taxon>Streptomycetaceae</taxon>
        <taxon>Streptomyces</taxon>
    </lineage>
</organism>
<evidence type="ECO:0000313" key="2">
    <source>
        <dbReference type="EMBL" id="MCB5181109.1"/>
    </source>
</evidence>
<accession>A0ABS8B928</accession>
<gene>
    <name evidence="2" type="ORF">LG632_17185</name>
</gene>
<proteinExistence type="predicted"/>
<dbReference type="Proteomes" id="UP001199054">
    <property type="component" value="Unassembled WGS sequence"/>
</dbReference>